<dbReference type="SUPFAM" id="SSF53448">
    <property type="entry name" value="Nucleotide-diphospho-sugar transferases"/>
    <property type="match status" value="1"/>
</dbReference>
<organism evidence="3 4">
    <name type="scientific">Streptococcus loxodontisalivarius</name>
    <dbReference type="NCBI Taxonomy" id="1349415"/>
    <lineage>
        <taxon>Bacteria</taxon>
        <taxon>Bacillati</taxon>
        <taxon>Bacillota</taxon>
        <taxon>Bacilli</taxon>
        <taxon>Lactobacillales</taxon>
        <taxon>Streptococcaceae</taxon>
        <taxon>Streptococcus</taxon>
    </lineage>
</organism>
<dbReference type="RefSeq" id="WP_205009275.1">
    <property type="nucleotide sequence ID" value="NZ_JAFBEH010000011.1"/>
</dbReference>
<reference evidence="3 4" key="1">
    <citation type="submission" date="2021-01" db="EMBL/GenBank/DDBJ databases">
        <title>Genomic Encyclopedia of Type Strains, Phase IV (KMG-IV): sequencing the most valuable type-strain genomes for metagenomic binning, comparative biology and taxonomic classification.</title>
        <authorList>
            <person name="Goeker M."/>
        </authorList>
    </citation>
    <scope>NUCLEOTIDE SEQUENCE [LARGE SCALE GENOMIC DNA]</scope>
    <source>
        <strain evidence="3 4">DSM 27382</strain>
    </source>
</reference>
<keyword evidence="3" id="KW-0328">Glycosyltransferase</keyword>
<feature type="coiled-coil region" evidence="1">
    <location>
        <begin position="407"/>
        <end position="448"/>
    </location>
</feature>
<gene>
    <name evidence="3" type="ORF">JOC28_000724</name>
</gene>
<evidence type="ECO:0000259" key="2">
    <source>
        <dbReference type="Pfam" id="PF00535"/>
    </source>
</evidence>
<keyword evidence="1" id="KW-0175">Coiled coil</keyword>
<protein>
    <submittedName>
        <fullName evidence="3">Glucosyltransferase</fullName>
        <ecNumber evidence="3">2.4.1.-</ecNumber>
    </submittedName>
</protein>
<accession>A0ABS2PSS8</accession>
<feature type="domain" description="Glycosyltransferase 2-like" evidence="2">
    <location>
        <begin position="7"/>
        <end position="129"/>
    </location>
</feature>
<dbReference type="GO" id="GO:0016757">
    <property type="term" value="F:glycosyltransferase activity"/>
    <property type="evidence" value="ECO:0007669"/>
    <property type="project" value="UniProtKB-KW"/>
</dbReference>
<evidence type="ECO:0000256" key="1">
    <source>
        <dbReference type="SAM" id="Coils"/>
    </source>
</evidence>
<keyword evidence="4" id="KW-1185">Reference proteome</keyword>
<dbReference type="InterPro" id="IPR029044">
    <property type="entry name" value="Nucleotide-diphossugar_trans"/>
</dbReference>
<evidence type="ECO:0000313" key="4">
    <source>
        <dbReference type="Proteomes" id="UP000697472"/>
    </source>
</evidence>
<comment type="caution">
    <text evidence="3">The sequence shown here is derived from an EMBL/GenBank/DDBJ whole genome shotgun (WGS) entry which is preliminary data.</text>
</comment>
<sequence>MSKPLVSIVCTVYNKAPWLRETIDSFLKQETDFHYDILLIDDCSTDQSAQILEEYAEGFPDKIRLFKNEENMGIARTWLKICDLVEAPYLARCDGDDAWTNPQKLQLQLDALRKQMDSKWVTTDIDFVDESGQIIGTSIFESHQMPYVHDFETMLATRGFLAPSTWLIETKLMQEINHQIDLNTADDTFDMQLDLFQKTKLTYLPISTVAYRINQGSDSRPKDFEKIEERFNKLLSTQEAYLDKYPDSNYREMLRILLERNNSYELELTRHQAGLAKLGMEKVTIYLDCGQGFRQEDILQYPLANEDDIKFILPENCRCIRVDLSESPSFYKEVRLVSLTYQTEVLPKFTNAIVLGNSYVFPNPDPQMIFDIQTDLYGREMALRYSLFEINDIYSDNYVAKILAQELLDVKHEKERLHQALHQYKAQYDNLTEKVERQRIDLEEVTRVYNSVTHSRRWTIPTKLINFFRRK</sequence>
<dbReference type="PANTHER" id="PTHR22916:SF3">
    <property type="entry name" value="UDP-GLCNAC:BETAGAL BETA-1,3-N-ACETYLGLUCOSAMINYLTRANSFERASE-LIKE PROTEIN 1"/>
    <property type="match status" value="1"/>
</dbReference>
<dbReference type="Gene3D" id="3.90.550.10">
    <property type="entry name" value="Spore Coat Polysaccharide Biosynthesis Protein SpsA, Chain A"/>
    <property type="match status" value="1"/>
</dbReference>
<evidence type="ECO:0000313" key="3">
    <source>
        <dbReference type="EMBL" id="MBM7642427.1"/>
    </source>
</evidence>
<dbReference type="PANTHER" id="PTHR22916">
    <property type="entry name" value="GLYCOSYLTRANSFERASE"/>
    <property type="match status" value="1"/>
</dbReference>
<dbReference type="InterPro" id="IPR001173">
    <property type="entry name" value="Glyco_trans_2-like"/>
</dbReference>
<name>A0ABS2PSS8_9STRE</name>
<dbReference type="Proteomes" id="UP000697472">
    <property type="component" value="Unassembled WGS sequence"/>
</dbReference>
<keyword evidence="3" id="KW-0808">Transferase</keyword>
<dbReference type="EMBL" id="JAFBEH010000011">
    <property type="protein sequence ID" value="MBM7642427.1"/>
    <property type="molecule type" value="Genomic_DNA"/>
</dbReference>
<dbReference type="Pfam" id="PF00535">
    <property type="entry name" value="Glycos_transf_2"/>
    <property type="match status" value="1"/>
</dbReference>
<dbReference type="EC" id="2.4.1.-" evidence="3"/>
<proteinExistence type="predicted"/>